<feature type="domain" description="Arrestin-like N-terminal" evidence="2">
    <location>
        <begin position="14"/>
        <end position="156"/>
    </location>
</feature>
<dbReference type="GeneID" id="8848438"/>
<feature type="compositionally biased region" description="Low complexity" evidence="1">
    <location>
        <begin position="500"/>
        <end position="527"/>
    </location>
</feature>
<dbReference type="InterPro" id="IPR011022">
    <property type="entry name" value="Arrestin_C-like"/>
</dbReference>
<dbReference type="Gene3D" id="2.60.40.640">
    <property type="match status" value="2"/>
</dbReference>
<accession>D2VFM4</accession>
<dbReference type="KEGG" id="ngr:NAEGRDRAFT_79786"/>
<dbReference type="Proteomes" id="UP000006671">
    <property type="component" value="Unassembled WGS sequence"/>
</dbReference>
<evidence type="ECO:0000256" key="1">
    <source>
        <dbReference type="SAM" id="MobiDB-lite"/>
    </source>
</evidence>
<dbReference type="OrthoDB" id="2333384at2759"/>
<keyword evidence="5" id="KW-1185">Reference proteome</keyword>
<dbReference type="VEuPathDB" id="AmoebaDB:NAEGRDRAFT_79786"/>
<evidence type="ECO:0000313" key="5">
    <source>
        <dbReference type="Proteomes" id="UP000006671"/>
    </source>
</evidence>
<dbReference type="InterPro" id="IPR011021">
    <property type="entry name" value="Arrestin-like_N"/>
</dbReference>
<evidence type="ECO:0000313" key="4">
    <source>
        <dbReference type="EMBL" id="EFC44497.1"/>
    </source>
</evidence>
<evidence type="ECO:0000259" key="2">
    <source>
        <dbReference type="Pfam" id="PF00339"/>
    </source>
</evidence>
<feature type="region of interest" description="Disordered" evidence="1">
    <location>
        <begin position="360"/>
        <end position="424"/>
    </location>
</feature>
<dbReference type="GO" id="GO:0005737">
    <property type="term" value="C:cytoplasm"/>
    <property type="evidence" value="ECO:0007669"/>
    <property type="project" value="TreeGrafter"/>
</dbReference>
<dbReference type="InterPro" id="IPR050357">
    <property type="entry name" value="Arrestin_domain-protein"/>
</dbReference>
<feature type="domain" description="Arrestin C-terminal-like" evidence="3">
    <location>
        <begin position="198"/>
        <end position="324"/>
    </location>
</feature>
<name>D2VFM4_NAEGR</name>
<dbReference type="AlphaFoldDB" id="D2VFM4"/>
<dbReference type="PANTHER" id="PTHR11188:SF17">
    <property type="entry name" value="FI21816P1"/>
    <property type="match status" value="1"/>
</dbReference>
<proteinExistence type="predicted"/>
<dbReference type="OMA" id="YELRCTC"/>
<dbReference type="GO" id="GO:0015031">
    <property type="term" value="P:protein transport"/>
    <property type="evidence" value="ECO:0007669"/>
    <property type="project" value="TreeGrafter"/>
</dbReference>
<feature type="compositionally biased region" description="Low complexity" evidence="1">
    <location>
        <begin position="360"/>
        <end position="393"/>
    </location>
</feature>
<dbReference type="InParanoid" id="D2VFM4"/>
<dbReference type="EMBL" id="GG738868">
    <property type="protein sequence ID" value="EFC44497.1"/>
    <property type="molecule type" value="Genomic_DNA"/>
</dbReference>
<dbReference type="InterPro" id="IPR014756">
    <property type="entry name" value="Ig_E-set"/>
</dbReference>
<sequence>MNEMHRAELLIFFPTKLFFSGERVIGYAELRIPAQMGILGVKIDIFGREYYTRNLQEALKTNSNRRVTNIFYEHTTKLEGKGSSKTEEKQFFGLLSKKTNTILQPGVYRYDFDIPLPDFLPPTYKTNMNAISGSKSNYGLPSIDYELRCTCLNTDKSVGNLISSAAVPIGGSLMTPSFLGNNTVPYTDSKVKTFMFASGGITTTIQFPTRVFLTGDSLLGQMTIENNSQKTATDCELSFIQRVDCMRQGYKEPLKSDVYVIKKIILGELKSKERKVITFNPQTGVKVPDFCVESVFTHQKMGTLVNVNYLLKLTGKISMATDLDYEQLVYVANRARHAPFQQMQPQQTQQFTQPLNQPVTAASPFVNNSPQQPVVNQFQQPPQQTPNQFQQPNYSQPYVHPYAQSLQQSQSQPEQQPLRRNQSQFEEFRPNEEHNEQMNMLEGSAPPEQESTDIYEYKDDNSMGLYPTLDKGVAYNLPPIPISVYDSQARKILEEERNHQYQQPPQQYQHQYQQPPQQYNPQYSQPYHTNYQQ</sequence>
<evidence type="ECO:0000259" key="3">
    <source>
        <dbReference type="Pfam" id="PF02752"/>
    </source>
</evidence>
<dbReference type="RefSeq" id="XP_002677241.1">
    <property type="nucleotide sequence ID" value="XM_002677195.1"/>
</dbReference>
<reference evidence="4 5" key="1">
    <citation type="journal article" date="2010" name="Cell">
        <title>The genome of Naegleria gruberi illuminates early eukaryotic versatility.</title>
        <authorList>
            <person name="Fritz-Laylin L.K."/>
            <person name="Prochnik S.E."/>
            <person name="Ginger M.L."/>
            <person name="Dacks J.B."/>
            <person name="Carpenter M.L."/>
            <person name="Field M.C."/>
            <person name="Kuo A."/>
            <person name="Paredez A."/>
            <person name="Chapman J."/>
            <person name="Pham J."/>
            <person name="Shu S."/>
            <person name="Neupane R."/>
            <person name="Cipriano M."/>
            <person name="Mancuso J."/>
            <person name="Tu H."/>
            <person name="Salamov A."/>
            <person name="Lindquist E."/>
            <person name="Shapiro H."/>
            <person name="Lucas S."/>
            <person name="Grigoriev I.V."/>
            <person name="Cande W.Z."/>
            <person name="Fulton C."/>
            <person name="Rokhsar D.S."/>
            <person name="Dawson S.C."/>
        </authorList>
    </citation>
    <scope>NUCLEOTIDE SEQUENCE [LARGE SCALE GENOMIC DNA]</scope>
    <source>
        <strain evidence="4 5">NEG-M</strain>
    </source>
</reference>
<dbReference type="Pfam" id="PF00339">
    <property type="entry name" value="Arrestin_N"/>
    <property type="match status" value="1"/>
</dbReference>
<dbReference type="PANTHER" id="PTHR11188">
    <property type="entry name" value="ARRESTIN DOMAIN CONTAINING PROTEIN"/>
    <property type="match status" value="1"/>
</dbReference>
<dbReference type="Pfam" id="PF02752">
    <property type="entry name" value="Arrestin_C"/>
    <property type="match status" value="1"/>
</dbReference>
<dbReference type="SUPFAM" id="SSF81296">
    <property type="entry name" value="E set domains"/>
    <property type="match status" value="2"/>
</dbReference>
<dbReference type="InterPro" id="IPR014752">
    <property type="entry name" value="Arrestin-like_C"/>
</dbReference>
<feature type="compositionally biased region" description="Low complexity" evidence="1">
    <location>
        <begin position="404"/>
        <end position="418"/>
    </location>
</feature>
<protein>
    <submittedName>
        <fullName evidence="4">Predicted protein</fullName>
    </submittedName>
</protein>
<organism evidence="5">
    <name type="scientific">Naegleria gruberi</name>
    <name type="common">Amoeba</name>
    <dbReference type="NCBI Taxonomy" id="5762"/>
    <lineage>
        <taxon>Eukaryota</taxon>
        <taxon>Discoba</taxon>
        <taxon>Heterolobosea</taxon>
        <taxon>Tetramitia</taxon>
        <taxon>Eutetramitia</taxon>
        <taxon>Vahlkampfiidae</taxon>
        <taxon>Naegleria</taxon>
    </lineage>
</organism>
<feature type="region of interest" description="Disordered" evidence="1">
    <location>
        <begin position="491"/>
        <end position="533"/>
    </location>
</feature>
<gene>
    <name evidence="4" type="ORF">NAEGRDRAFT_79786</name>
</gene>